<organism evidence="2 3">
    <name type="scientific">Paramecium sonneborni</name>
    <dbReference type="NCBI Taxonomy" id="65129"/>
    <lineage>
        <taxon>Eukaryota</taxon>
        <taxon>Sar</taxon>
        <taxon>Alveolata</taxon>
        <taxon>Ciliophora</taxon>
        <taxon>Intramacronucleata</taxon>
        <taxon>Oligohymenophorea</taxon>
        <taxon>Peniculida</taxon>
        <taxon>Parameciidae</taxon>
        <taxon>Paramecium</taxon>
    </lineage>
</organism>
<dbReference type="Proteomes" id="UP000692954">
    <property type="component" value="Unassembled WGS sequence"/>
</dbReference>
<protein>
    <submittedName>
        <fullName evidence="2">Uncharacterized protein</fullName>
    </submittedName>
</protein>
<sequence length="857" mass="101555">MDSCKVKYEMPDKKSHIIEKCTVVNIRKEIAKNRNNQIPYDNIILVDMKDDQVYSASTALYQTRKNREKEVFYKVYDAATLYKEKKELQIKYEKNQEELIQAQQEKNQLTEEKKNKEIEYTDRLNQLSQNKSTKIADILKNAQEEINKCNKEKEDQINKVLEKYHQINSELEQKMHQNIEQAREITNLKDDYIKLQNQIQQLQKDIQNTNQERLHLQNYWQQQYQKMVSQYENNIKYLQSYINDQAQIYKQEIQGLNEKIEDFVSDVLKQKIKQDKEKLKYGEEKKKKEEAEQRISQLAQQISRKDEEINILKNLNDEHKKIIRETKDDAGIKVQTLQDKDSENRKLKRDVQILNSEKQSLGEFIQQLNNQIQQLNQQINNNYLKISELNAKIEEENEEIEKKNGELTQKNQQMDRQKKECQSLQQQKSIVEKDNQELKSEIQKLKSDLEEQNFGGQNQQTEIQRLNGQIKRSELELQNAQQQNSALQEKYRQLQKISSDKDGKINQLEIQLGQCQNTLKLREQDLQDSKNQFELFHIQSQETLKHLQQELESQMQQQQVKDLIIKKLSKKSQDEKQHDKITGLMEKLMQSPHKINKFLEDANSLSDVQQCQIFEITIDYEKAKQYLQKNQYFQFEECLIKTNKGNVTIKRSLNSNAESTFFKGYLSIIIEAAQNEYKNKYLLRKELISQTQQFLNLDEAIEISKNNFLCQILMEHFNRSLKSQNMQASGTSITRQFVLKPQDKEEYYYCEMVEEGDCRKINGGHFIPHQNDSYFNSFSQYVCYLSNQNYTITHIHACGNYIYDMIVSTNIKGLFSPLDQGPTEIGQFLDIINSSPENIIKPHWNQNIEDIAKKGFS</sequence>
<evidence type="ECO:0000313" key="2">
    <source>
        <dbReference type="EMBL" id="CAD8085833.1"/>
    </source>
</evidence>
<name>A0A8S1N8N4_9CILI</name>
<evidence type="ECO:0000313" key="3">
    <source>
        <dbReference type="Proteomes" id="UP000692954"/>
    </source>
</evidence>
<feature type="coiled-coil region" evidence="1">
    <location>
        <begin position="78"/>
        <end position="219"/>
    </location>
</feature>
<comment type="caution">
    <text evidence="2">The sequence shown here is derived from an EMBL/GenBank/DDBJ whole genome shotgun (WGS) entry which is preliminary data.</text>
</comment>
<keyword evidence="3" id="KW-1185">Reference proteome</keyword>
<evidence type="ECO:0000256" key="1">
    <source>
        <dbReference type="SAM" id="Coils"/>
    </source>
</evidence>
<reference evidence="2" key="1">
    <citation type="submission" date="2021-01" db="EMBL/GenBank/DDBJ databases">
        <authorList>
            <consortium name="Genoscope - CEA"/>
            <person name="William W."/>
        </authorList>
    </citation>
    <scope>NUCLEOTIDE SEQUENCE</scope>
</reference>
<dbReference type="AlphaFoldDB" id="A0A8S1N8N4"/>
<dbReference type="OrthoDB" id="311121at2759"/>
<feature type="coiled-coil region" evidence="1">
    <location>
        <begin position="246"/>
        <end position="497"/>
    </location>
</feature>
<dbReference type="EMBL" id="CAJJDN010000049">
    <property type="protein sequence ID" value="CAD8085833.1"/>
    <property type="molecule type" value="Genomic_DNA"/>
</dbReference>
<gene>
    <name evidence="2" type="ORF">PSON_ATCC_30995.1.T0490039</name>
</gene>
<accession>A0A8S1N8N4</accession>
<keyword evidence="1" id="KW-0175">Coiled coil</keyword>
<proteinExistence type="predicted"/>